<dbReference type="GO" id="GO:0005085">
    <property type="term" value="F:guanyl-nucleotide exchange factor activity"/>
    <property type="evidence" value="ECO:0007669"/>
    <property type="project" value="InterPro"/>
</dbReference>
<feature type="compositionally biased region" description="Basic and acidic residues" evidence="1">
    <location>
        <begin position="743"/>
        <end position="756"/>
    </location>
</feature>
<dbReference type="Gene3D" id="1.20.900.10">
    <property type="entry name" value="Dbl homology (DH) domain"/>
    <property type="match status" value="1"/>
</dbReference>
<keyword evidence="4" id="KW-1185">Reference proteome</keyword>
<organism evidence="3 4">
    <name type="scientific">Megalops atlanticus</name>
    <name type="common">Tarpon</name>
    <name type="synonym">Clupea gigantea</name>
    <dbReference type="NCBI Taxonomy" id="7932"/>
    <lineage>
        <taxon>Eukaryota</taxon>
        <taxon>Metazoa</taxon>
        <taxon>Chordata</taxon>
        <taxon>Craniata</taxon>
        <taxon>Vertebrata</taxon>
        <taxon>Euteleostomi</taxon>
        <taxon>Actinopterygii</taxon>
        <taxon>Neopterygii</taxon>
        <taxon>Teleostei</taxon>
        <taxon>Elopiformes</taxon>
        <taxon>Megalopidae</taxon>
        <taxon>Megalops</taxon>
    </lineage>
</organism>
<evidence type="ECO:0000256" key="1">
    <source>
        <dbReference type="SAM" id="MobiDB-lite"/>
    </source>
</evidence>
<name>A0A9D3PN87_MEGAT</name>
<feature type="compositionally biased region" description="Gly residues" evidence="1">
    <location>
        <begin position="583"/>
        <end position="594"/>
    </location>
</feature>
<dbReference type="InterPro" id="IPR035899">
    <property type="entry name" value="DBL_dom_sf"/>
</dbReference>
<feature type="compositionally biased region" description="Basic and acidic residues" evidence="1">
    <location>
        <begin position="720"/>
        <end position="729"/>
    </location>
</feature>
<dbReference type="Proteomes" id="UP001046870">
    <property type="component" value="Chromosome 16"/>
</dbReference>
<feature type="region of interest" description="Disordered" evidence="1">
    <location>
        <begin position="632"/>
        <end position="783"/>
    </location>
</feature>
<gene>
    <name evidence="3" type="ORF">MATL_G00188750</name>
</gene>
<evidence type="ECO:0000259" key="2">
    <source>
        <dbReference type="PROSITE" id="PS50010"/>
    </source>
</evidence>
<proteinExistence type="predicted"/>
<feature type="compositionally biased region" description="Polar residues" evidence="1">
    <location>
        <begin position="192"/>
        <end position="202"/>
    </location>
</feature>
<dbReference type="Pfam" id="PF00621">
    <property type="entry name" value="RhoGEF"/>
    <property type="match status" value="1"/>
</dbReference>
<evidence type="ECO:0000313" key="3">
    <source>
        <dbReference type="EMBL" id="KAG7462819.1"/>
    </source>
</evidence>
<dbReference type="InterPro" id="IPR000219">
    <property type="entry name" value="DH_dom"/>
</dbReference>
<feature type="compositionally biased region" description="Polar residues" evidence="1">
    <location>
        <begin position="171"/>
        <end position="182"/>
    </location>
</feature>
<comment type="caution">
    <text evidence="3">The sequence shown here is derived from an EMBL/GenBank/DDBJ whole genome shotgun (WGS) entry which is preliminary data.</text>
</comment>
<feature type="compositionally biased region" description="Low complexity" evidence="1">
    <location>
        <begin position="157"/>
        <end position="169"/>
    </location>
</feature>
<dbReference type="AlphaFoldDB" id="A0A9D3PN87"/>
<dbReference type="EMBL" id="JAFDVH010000016">
    <property type="protein sequence ID" value="KAG7462819.1"/>
    <property type="molecule type" value="Genomic_DNA"/>
</dbReference>
<protein>
    <recommendedName>
        <fullName evidence="2">DH domain-containing protein</fullName>
    </recommendedName>
</protein>
<dbReference type="SUPFAM" id="SSF48065">
    <property type="entry name" value="DBL homology domain (DH-domain)"/>
    <property type="match status" value="1"/>
</dbReference>
<dbReference type="PANTHER" id="PTHR46944">
    <property type="entry name" value="RHO GUANINE NUCLEOTIDE EXCHANGE FACTOR 33"/>
    <property type="match status" value="1"/>
</dbReference>
<feature type="region of interest" description="Disordered" evidence="1">
    <location>
        <begin position="577"/>
        <end position="602"/>
    </location>
</feature>
<accession>A0A9D3PN87</accession>
<dbReference type="OrthoDB" id="8828665at2759"/>
<feature type="compositionally biased region" description="Basic and acidic residues" evidence="1">
    <location>
        <begin position="675"/>
        <end position="696"/>
    </location>
</feature>
<dbReference type="InterPro" id="IPR042849">
    <property type="entry name" value="ARHGEF33"/>
</dbReference>
<feature type="region of interest" description="Disordered" evidence="1">
    <location>
        <begin position="150"/>
        <end position="203"/>
    </location>
</feature>
<feature type="domain" description="DH" evidence="2">
    <location>
        <begin position="205"/>
        <end position="390"/>
    </location>
</feature>
<dbReference type="SMART" id="SM00325">
    <property type="entry name" value="RhoGEF"/>
    <property type="match status" value="1"/>
</dbReference>
<reference evidence="3" key="1">
    <citation type="submission" date="2021-01" db="EMBL/GenBank/DDBJ databases">
        <authorList>
            <person name="Zahm M."/>
            <person name="Roques C."/>
            <person name="Cabau C."/>
            <person name="Klopp C."/>
            <person name="Donnadieu C."/>
            <person name="Jouanno E."/>
            <person name="Lampietro C."/>
            <person name="Louis A."/>
            <person name="Herpin A."/>
            <person name="Echchiki A."/>
            <person name="Berthelot C."/>
            <person name="Parey E."/>
            <person name="Roest-Crollius H."/>
            <person name="Braasch I."/>
            <person name="Postlethwait J."/>
            <person name="Bobe J."/>
            <person name="Montfort J."/>
            <person name="Bouchez O."/>
            <person name="Begum T."/>
            <person name="Mejri S."/>
            <person name="Adams A."/>
            <person name="Chen W.-J."/>
            <person name="Guiguen Y."/>
        </authorList>
    </citation>
    <scope>NUCLEOTIDE SEQUENCE</scope>
    <source>
        <strain evidence="3">YG-15Mar2019-1</strain>
        <tissue evidence="3">Brain</tissue>
    </source>
</reference>
<feature type="compositionally biased region" description="Basic and acidic residues" evidence="1">
    <location>
        <begin position="773"/>
        <end position="783"/>
    </location>
</feature>
<dbReference type="PROSITE" id="PS50010">
    <property type="entry name" value="DH_2"/>
    <property type="match status" value="1"/>
</dbReference>
<sequence>MENGKPDDQEKDLDEMNLQIAQLQALTAELRSGLVGALEDLSTLKQRDSSLEEKIRGYQSDMEEKILGLRNSLNTFKEDLSAALSQIKEVNGRHRELQQSLELFHMEVGRERVSVQQRKGSKGDFASDGHKFLSSETELSVIQHYFASLPNSSPQRSTTSTQTTSSEQESACHQQQVGQSKSPVWRERRGSAENTEGQLAQENSKRQMAALELLESERVYVSYLSLLLKANITFNGSEAVHLKDKRPFPSSLRFLIQQHLELLHILQERVLKCQWQGIMGDVFMRLTSKESDFLDYYVAYLKELPECLSAVNMYSASSLKAAGLFEGDVIGNENRPPLHMLLLQPVQRIPEYLMLLQNLMKQTDSEHPDYYLLLICIQQFRAFTGQYSHLLQHNEELLLQNRKELKRSAMKQFFKTVDCGVQADEMGSPFPSGKALLQHASQVKRSKQRLLEQMQTKRFPDWEPEPRRYDTADGVTAVPFFTPDMDPRLKSAALQSIPETEQEVGSMEGLPCGRLPPGSSALADAMGEFLMSGEAAGLEGLYEDGDSLHNVSLFDNCSTASSDSSIDIAFVRCPKSHDRDPYAGGGGGGGAGRDGGYKFPSRGCVSPDEAGLMRHRPLQAVQRKSKSLNGLQLDSTVVVDSSPAKGHGSHAKLERQPSKGSASRKLQRSVSPPQKLEDEGRAAAEEELRRDHDKDSGGQPWVEQTRWRGGSENGQSAFSERSRKQDQKGGFRSSFKKLFKKKSGGDGKDKSNDKSESQTYSDNESMKTPRVTRLGDIDRGTAV</sequence>
<dbReference type="PANTHER" id="PTHR46944:SF1">
    <property type="entry name" value="RHO GUANINE NUCLEOTIDE EXCHANGE FACTOR 33"/>
    <property type="match status" value="1"/>
</dbReference>
<evidence type="ECO:0000313" key="4">
    <source>
        <dbReference type="Proteomes" id="UP001046870"/>
    </source>
</evidence>